<dbReference type="EMBL" id="MN740467">
    <property type="protein sequence ID" value="QHU27969.1"/>
    <property type="molecule type" value="Genomic_DNA"/>
</dbReference>
<evidence type="ECO:0000313" key="2">
    <source>
        <dbReference type="EMBL" id="QHU27969.1"/>
    </source>
</evidence>
<feature type="compositionally biased region" description="Basic and acidic residues" evidence="1">
    <location>
        <begin position="63"/>
        <end position="73"/>
    </location>
</feature>
<accession>A0A6C0LAH0</accession>
<organism evidence="2">
    <name type="scientific">viral metagenome</name>
    <dbReference type="NCBI Taxonomy" id="1070528"/>
    <lineage>
        <taxon>unclassified sequences</taxon>
        <taxon>metagenomes</taxon>
        <taxon>organismal metagenomes</taxon>
    </lineage>
</organism>
<evidence type="ECO:0000256" key="1">
    <source>
        <dbReference type="SAM" id="MobiDB-lite"/>
    </source>
</evidence>
<feature type="region of interest" description="Disordered" evidence="1">
    <location>
        <begin position="63"/>
        <end position="94"/>
    </location>
</feature>
<sequence length="567" mass="65856">MESLKQDEAQGRSIHIVLTMNTLLNNKQFSNRLSEVNNKYGDGSVCVFASVYKGDYRHIKQTEHIFSEPEAKPKKTNKTKKSREDRDTEDTVETEDAEWEMPRIVIACSNTKRFNDCFDTIYRLGEGNTAVKRVFVYFDELHKYIKNTACNIRKHIETINDLEIVSAMYAMSASPNNIWSDNKMSFWSNINILHIDNYYDTDYIGYNDINFICYGDNDSAYKSTKNADYADAGLRDNEIFTMNFIKDTLKKYPEILSKYSRVFIPANLRRITHSYLRECLFKHEPSCVIILLNSAEKSIQYKNEDGDTITQPIVLKEGELGDLIANYMEANNISDRPLVYIGFVCVGMGQTLVSEKLGSFTAAIFGYDNILNDTMYQLFGRITGRFRNWDKRKKATDVYSTKRCKNICQVMEECAKNVIAKHGGKKLDANKYLEPFNNGDKITGVYQLKNNFEEKDAEYFEFPKFADSMPEVSKMLCDIFHIKIELEEDPGKYFCDIEGYYITKYLRKYNGKKQDELKPEDRHTEANIASINAMYIKNDNKICKYIVIPVYESLESSKFKYRILYSI</sequence>
<reference evidence="2" key="1">
    <citation type="journal article" date="2020" name="Nature">
        <title>Giant virus diversity and host interactions through global metagenomics.</title>
        <authorList>
            <person name="Schulz F."/>
            <person name="Roux S."/>
            <person name="Paez-Espino D."/>
            <person name="Jungbluth S."/>
            <person name="Walsh D.A."/>
            <person name="Denef V.J."/>
            <person name="McMahon K.D."/>
            <person name="Konstantinidis K.T."/>
            <person name="Eloe-Fadrosh E.A."/>
            <person name="Kyrpides N.C."/>
            <person name="Woyke T."/>
        </authorList>
    </citation>
    <scope>NUCLEOTIDE SEQUENCE</scope>
    <source>
        <strain evidence="2">GVMAG-M-3300027769-26</strain>
    </source>
</reference>
<name>A0A6C0LAH0_9ZZZZ</name>
<proteinExistence type="predicted"/>
<protein>
    <submittedName>
        <fullName evidence="2">Uncharacterized protein</fullName>
    </submittedName>
</protein>
<dbReference type="AlphaFoldDB" id="A0A6C0LAH0"/>